<evidence type="ECO:0000256" key="1">
    <source>
        <dbReference type="ARBA" id="ARBA00022737"/>
    </source>
</evidence>
<protein>
    <submittedName>
        <fullName evidence="4">Vegetative incompatibility protein HET-E-1</fullName>
    </submittedName>
</protein>
<name>A0A8H8RWF8_9HELO</name>
<accession>A0A8H8RWF8</accession>
<comment type="caution">
    <text evidence="4">The sequence shown here is derived from an EMBL/GenBank/DDBJ whole genome shotgun (WGS) entry which is preliminary data.</text>
</comment>
<keyword evidence="5" id="KW-1185">Reference proteome</keyword>
<evidence type="ECO:0000313" key="5">
    <source>
        <dbReference type="Proteomes" id="UP000462212"/>
    </source>
</evidence>
<gene>
    <name evidence="4" type="primary">HET-E1_15</name>
    <name evidence="4" type="ORF">LSUB1_G001921</name>
</gene>
<dbReference type="PANTHER" id="PTHR10039:SF5">
    <property type="entry name" value="NACHT DOMAIN-CONTAINING PROTEIN"/>
    <property type="match status" value="1"/>
</dbReference>
<proteinExistence type="predicted"/>
<evidence type="ECO:0000256" key="2">
    <source>
        <dbReference type="SAM" id="MobiDB-lite"/>
    </source>
</evidence>
<evidence type="ECO:0000313" key="4">
    <source>
        <dbReference type="EMBL" id="TVY43220.1"/>
    </source>
</evidence>
<dbReference type="Pfam" id="PF25053">
    <property type="entry name" value="DUF7791"/>
    <property type="match status" value="1"/>
</dbReference>
<dbReference type="InterPro" id="IPR007111">
    <property type="entry name" value="NACHT_NTPase"/>
</dbReference>
<dbReference type="OrthoDB" id="443402at2759"/>
<dbReference type="AlphaFoldDB" id="A0A8H8RWF8"/>
<dbReference type="PANTHER" id="PTHR10039">
    <property type="entry name" value="AMELOGENIN"/>
    <property type="match status" value="1"/>
</dbReference>
<organism evidence="4 5">
    <name type="scientific">Lachnellula subtilissima</name>
    <dbReference type="NCBI Taxonomy" id="602034"/>
    <lineage>
        <taxon>Eukaryota</taxon>
        <taxon>Fungi</taxon>
        <taxon>Dikarya</taxon>
        <taxon>Ascomycota</taxon>
        <taxon>Pezizomycotina</taxon>
        <taxon>Leotiomycetes</taxon>
        <taxon>Helotiales</taxon>
        <taxon>Lachnaceae</taxon>
        <taxon>Lachnellula</taxon>
    </lineage>
</organism>
<dbReference type="Gene3D" id="3.40.50.300">
    <property type="entry name" value="P-loop containing nucleotide triphosphate hydrolases"/>
    <property type="match status" value="1"/>
</dbReference>
<dbReference type="PROSITE" id="PS50837">
    <property type="entry name" value="NACHT"/>
    <property type="match status" value="1"/>
</dbReference>
<reference evidence="4 5" key="1">
    <citation type="submission" date="2018-05" db="EMBL/GenBank/DDBJ databases">
        <title>Genome sequencing and assembly of the regulated plant pathogen Lachnellula willkommii and related sister species for the development of diagnostic species identification markers.</title>
        <authorList>
            <person name="Giroux E."/>
            <person name="Bilodeau G."/>
        </authorList>
    </citation>
    <scope>NUCLEOTIDE SEQUENCE [LARGE SCALE GENOMIC DNA]</scope>
    <source>
        <strain evidence="4 5">CBS 197.66</strain>
    </source>
</reference>
<dbReference type="Pfam" id="PF24883">
    <property type="entry name" value="NPHP3_N"/>
    <property type="match status" value="1"/>
</dbReference>
<evidence type="ECO:0000259" key="3">
    <source>
        <dbReference type="PROSITE" id="PS50837"/>
    </source>
</evidence>
<sequence length="874" mass="99095">MEALAAVSLAGNVMQFVEFSSKIISEARTIEKNGESSSIADLQRFASKSTKQAGIIRSRLQASTYTRPLSEENQHLVDLAADCEQAGKEFAVYLSTFLTSRTARNFLHSLKDGIRIRWRHEDIVAFVEKLESFRSALTLATILAFRSSVNDHNEDIVFHLKALQKSSDKNSAESTRDNEQIKNILGIVQSHSASNLEMQQKIQNYLDDISSLHRSTPQNQTILKWLNFRQMAWRYEEICDAYQETFQWIFRPPGPADAWDDFGNYLTGEGIDAPYFINGKAGSGKSTLLRFIVDNEQTYDKLSLWAPQGQLLVLHFFFWNLGTPLQKSQTGMLRAILHNALSKHPELIPSILPNIYSNWKDTYVNEEPTFAEMKRALELFMEKASQFFKICVFIDGIDELAGDHKELAQLVRSLTRKNVKVVVSSRPINPSVNVFRGCPTLRLQDLTRHDMDQYVRGNLVDHQAMCQMSRFDPQRAGGLVSEIKLKAEGVFLWVRLVVRLLVDGLEAGDSVMDLQRKLRSLPRDLKDLYRRMLSNIHPEYQVQASEMLQMFHVWNTYTSHQPLGVVNFAFAMHSLDEAFHRPVAPLNLDQYLWLYNSTEARIQSRCCGLLEVGRDRGPTNAALDWASGEDNDGSAVRYMHRTVAEFLVSSEVWEEMSRMTQDSGFNPALNLSSACLSMLKSASNITITSASKRMFNNLTNLLGSSICFDSRVLPEYMKGMEQSMIKHQDLFSHLLVGEAFRDENWLQNFRCNVDKAISKHNAEPFKVLGKLPYRVGKFGQKEPPGAPLHRPEVMEVNGSSWFVSSPDNKGNPNEGHVDGEIDFWNSYVPPSHTPRQSSASSCGSFTTPIQFSDTWRTNSRAIPHQEATDRSADG</sequence>
<dbReference type="Proteomes" id="UP000462212">
    <property type="component" value="Unassembled WGS sequence"/>
</dbReference>
<dbReference type="InterPro" id="IPR027417">
    <property type="entry name" value="P-loop_NTPase"/>
</dbReference>
<dbReference type="InterPro" id="IPR056884">
    <property type="entry name" value="NPHP3-like_N"/>
</dbReference>
<feature type="domain" description="NACHT" evidence="3">
    <location>
        <begin position="273"/>
        <end position="427"/>
    </location>
</feature>
<feature type="region of interest" description="Disordered" evidence="2">
    <location>
        <begin position="853"/>
        <end position="874"/>
    </location>
</feature>
<dbReference type="EMBL" id="QGMJ01000071">
    <property type="protein sequence ID" value="TVY43220.1"/>
    <property type="molecule type" value="Genomic_DNA"/>
</dbReference>
<dbReference type="InterPro" id="IPR056693">
    <property type="entry name" value="DUF7791"/>
</dbReference>
<keyword evidence="1" id="KW-0677">Repeat</keyword>
<dbReference type="SUPFAM" id="SSF52540">
    <property type="entry name" value="P-loop containing nucleoside triphosphate hydrolases"/>
    <property type="match status" value="1"/>
</dbReference>